<dbReference type="Pfam" id="PF00069">
    <property type="entry name" value="Pkinase"/>
    <property type="match status" value="1"/>
</dbReference>
<dbReference type="InterPro" id="IPR011009">
    <property type="entry name" value="Kinase-like_dom_sf"/>
</dbReference>
<reference evidence="12" key="1">
    <citation type="submission" date="2020-07" db="EMBL/GenBank/DDBJ databases">
        <title>Genome sequence and genetic diversity analysis of an under-domesticated orphan crop, white fonio (Digitaria exilis).</title>
        <authorList>
            <person name="Bennetzen J.L."/>
            <person name="Chen S."/>
            <person name="Ma X."/>
            <person name="Wang X."/>
            <person name="Yssel A.E.J."/>
            <person name="Chaluvadi S.R."/>
            <person name="Johnson M."/>
            <person name="Gangashetty P."/>
            <person name="Hamidou F."/>
            <person name="Sanogo M.D."/>
            <person name="Zwaenepoel A."/>
            <person name="Wallace J."/>
            <person name="Van De Peer Y."/>
            <person name="Van Deynze A."/>
        </authorList>
    </citation>
    <scope>NUCLEOTIDE SEQUENCE</scope>
    <source>
        <tissue evidence="12">Leaves</tissue>
    </source>
</reference>
<keyword evidence="3" id="KW-0808">Transferase</keyword>
<dbReference type="GO" id="GO:0004674">
    <property type="term" value="F:protein serine/threonine kinase activity"/>
    <property type="evidence" value="ECO:0007669"/>
    <property type="project" value="UniProtKB-KW"/>
</dbReference>
<dbReference type="GO" id="GO:0005524">
    <property type="term" value="F:ATP binding"/>
    <property type="evidence" value="ECO:0007669"/>
    <property type="project" value="UniProtKB-UniRule"/>
</dbReference>
<comment type="caution">
    <text evidence="12">The sequence shown here is derived from an EMBL/GenBank/DDBJ whole genome shotgun (WGS) entry which is preliminary data.</text>
</comment>
<dbReference type="PROSITE" id="PS50011">
    <property type="entry name" value="PROTEIN_KINASE_DOM"/>
    <property type="match status" value="1"/>
</dbReference>
<dbReference type="AlphaFoldDB" id="A0A835AIE0"/>
<evidence type="ECO:0000256" key="1">
    <source>
        <dbReference type="ARBA" id="ARBA00012513"/>
    </source>
</evidence>
<evidence type="ECO:0000256" key="2">
    <source>
        <dbReference type="ARBA" id="ARBA00022527"/>
    </source>
</evidence>
<feature type="domain" description="Protein kinase" evidence="11">
    <location>
        <begin position="27"/>
        <end position="275"/>
    </location>
</feature>
<evidence type="ECO:0000256" key="6">
    <source>
        <dbReference type="ARBA" id="ARBA00022840"/>
    </source>
</evidence>
<keyword evidence="4 9" id="KW-0547">Nucleotide-binding</keyword>
<protein>
    <recommendedName>
        <fullName evidence="1">non-specific serine/threonine protein kinase</fullName>
        <ecNumber evidence="1">2.7.11.1</ecNumber>
    </recommendedName>
</protein>
<organism evidence="12 13">
    <name type="scientific">Digitaria exilis</name>
    <dbReference type="NCBI Taxonomy" id="1010633"/>
    <lineage>
        <taxon>Eukaryota</taxon>
        <taxon>Viridiplantae</taxon>
        <taxon>Streptophyta</taxon>
        <taxon>Embryophyta</taxon>
        <taxon>Tracheophyta</taxon>
        <taxon>Spermatophyta</taxon>
        <taxon>Magnoliopsida</taxon>
        <taxon>Liliopsida</taxon>
        <taxon>Poales</taxon>
        <taxon>Poaceae</taxon>
        <taxon>PACMAD clade</taxon>
        <taxon>Panicoideae</taxon>
        <taxon>Panicodae</taxon>
        <taxon>Paniceae</taxon>
        <taxon>Anthephorinae</taxon>
        <taxon>Digitaria</taxon>
    </lineage>
</organism>
<evidence type="ECO:0000256" key="9">
    <source>
        <dbReference type="PROSITE-ProRule" id="PRU10141"/>
    </source>
</evidence>
<sequence length="275" mass="31106">MEEKLDDPTASPISLPFEFLKDITDNFSNEQELGKGGYGVVYKGVLPSGKIIAVKKLFEMHLVDEEQFHKEVTNLVGIKHENIVRLVGYCAESRWEAIKLPNGNNVMAQIPTWLLCFEYLPNNSLQKYVSDECSGLHWKKRYEIIKGVCSGLHFLHQECHIVHLDLKPENILMDTTMMPKIADFGLQLYVNADVYKISNYSFPCSGYMAPEYLLEGVVSPKADVFSLGKIFMEIVTGQRDCPLTSVSAFLKLNANHNPNSMEISLEEYMDNVSAI</sequence>
<dbReference type="SUPFAM" id="SSF56112">
    <property type="entry name" value="Protein kinase-like (PK-like)"/>
    <property type="match status" value="1"/>
</dbReference>
<dbReference type="InterPro" id="IPR017441">
    <property type="entry name" value="Protein_kinase_ATP_BS"/>
</dbReference>
<comment type="catalytic activity">
    <reaction evidence="7">
        <text>L-threonyl-[protein] + ATP = O-phospho-L-threonyl-[protein] + ADP + H(+)</text>
        <dbReference type="Rhea" id="RHEA:46608"/>
        <dbReference type="Rhea" id="RHEA-COMP:11060"/>
        <dbReference type="Rhea" id="RHEA-COMP:11605"/>
        <dbReference type="ChEBI" id="CHEBI:15378"/>
        <dbReference type="ChEBI" id="CHEBI:30013"/>
        <dbReference type="ChEBI" id="CHEBI:30616"/>
        <dbReference type="ChEBI" id="CHEBI:61977"/>
        <dbReference type="ChEBI" id="CHEBI:456216"/>
        <dbReference type="EC" id="2.7.11.1"/>
    </reaction>
</comment>
<accession>A0A835AIE0</accession>
<dbReference type="OrthoDB" id="677593at2759"/>
<dbReference type="FunFam" id="3.30.200.20:FF:000465">
    <property type="entry name" value="Cysteine-rich receptor-like protein kinase 6"/>
    <property type="match status" value="1"/>
</dbReference>
<keyword evidence="2 10" id="KW-0723">Serine/threonine-protein kinase</keyword>
<evidence type="ECO:0000256" key="7">
    <source>
        <dbReference type="ARBA" id="ARBA00047899"/>
    </source>
</evidence>
<dbReference type="InterPro" id="IPR008271">
    <property type="entry name" value="Ser/Thr_kinase_AS"/>
</dbReference>
<dbReference type="EC" id="2.7.11.1" evidence="1"/>
<evidence type="ECO:0000256" key="10">
    <source>
        <dbReference type="RuleBase" id="RU000304"/>
    </source>
</evidence>
<keyword evidence="5" id="KW-0418">Kinase</keyword>
<evidence type="ECO:0000256" key="5">
    <source>
        <dbReference type="ARBA" id="ARBA00022777"/>
    </source>
</evidence>
<dbReference type="PANTHER" id="PTHR45707:SF81">
    <property type="entry name" value="PROTEIN KINASE DOMAIN-CONTAINING PROTEIN"/>
    <property type="match status" value="1"/>
</dbReference>
<dbReference type="Proteomes" id="UP000636709">
    <property type="component" value="Unassembled WGS sequence"/>
</dbReference>
<dbReference type="PROSITE" id="PS00108">
    <property type="entry name" value="PROTEIN_KINASE_ST"/>
    <property type="match status" value="1"/>
</dbReference>
<evidence type="ECO:0000256" key="4">
    <source>
        <dbReference type="ARBA" id="ARBA00022741"/>
    </source>
</evidence>
<keyword evidence="13" id="KW-1185">Reference proteome</keyword>
<proteinExistence type="inferred from homology"/>
<dbReference type="PANTHER" id="PTHR45707">
    <property type="entry name" value="C2 CALCIUM/LIPID-BINDING PLANT PHOSPHORIBOSYLTRANSFERASE FAMILY PROTEIN"/>
    <property type="match status" value="1"/>
</dbReference>
<dbReference type="FunFam" id="1.10.510.10:FF:001023">
    <property type="entry name" value="Os07g0541700 protein"/>
    <property type="match status" value="1"/>
</dbReference>
<dbReference type="EMBL" id="JACEFO010002324">
    <property type="protein sequence ID" value="KAF8665896.1"/>
    <property type="molecule type" value="Genomic_DNA"/>
</dbReference>
<dbReference type="SMART" id="SM00220">
    <property type="entry name" value="S_TKc"/>
    <property type="match status" value="1"/>
</dbReference>
<evidence type="ECO:0000256" key="3">
    <source>
        <dbReference type="ARBA" id="ARBA00022679"/>
    </source>
</evidence>
<evidence type="ECO:0000313" key="12">
    <source>
        <dbReference type="EMBL" id="KAF8665896.1"/>
    </source>
</evidence>
<gene>
    <name evidence="12" type="ORF">HU200_053979</name>
</gene>
<evidence type="ECO:0000256" key="8">
    <source>
        <dbReference type="ARBA" id="ARBA00048679"/>
    </source>
</evidence>
<name>A0A835AIE0_9POAL</name>
<comment type="catalytic activity">
    <reaction evidence="8">
        <text>L-seryl-[protein] + ATP = O-phospho-L-seryl-[protein] + ADP + H(+)</text>
        <dbReference type="Rhea" id="RHEA:17989"/>
        <dbReference type="Rhea" id="RHEA-COMP:9863"/>
        <dbReference type="Rhea" id="RHEA-COMP:11604"/>
        <dbReference type="ChEBI" id="CHEBI:15378"/>
        <dbReference type="ChEBI" id="CHEBI:29999"/>
        <dbReference type="ChEBI" id="CHEBI:30616"/>
        <dbReference type="ChEBI" id="CHEBI:83421"/>
        <dbReference type="ChEBI" id="CHEBI:456216"/>
        <dbReference type="EC" id="2.7.11.1"/>
    </reaction>
</comment>
<dbReference type="Gene3D" id="3.30.200.20">
    <property type="entry name" value="Phosphorylase Kinase, domain 1"/>
    <property type="match status" value="1"/>
</dbReference>
<keyword evidence="6 9" id="KW-0067">ATP-binding</keyword>
<evidence type="ECO:0000313" key="13">
    <source>
        <dbReference type="Proteomes" id="UP000636709"/>
    </source>
</evidence>
<dbReference type="InterPro" id="IPR000719">
    <property type="entry name" value="Prot_kinase_dom"/>
</dbReference>
<feature type="binding site" evidence="9">
    <location>
        <position position="56"/>
    </location>
    <ligand>
        <name>ATP</name>
        <dbReference type="ChEBI" id="CHEBI:30616"/>
    </ligand>
</feature>
<comment type="similarity">
    <text evidence="10">Belongs to the protein kinase superfamily.</text>
</comment>
<dbReference type="Gene3D" id="1.10.510.10">
    <property type="entry name" value="Transferase(Phosphotransferase) domain 1"/>
    <property type="match status" value="1"/>
</dbReference>
<evidence type="ECO:0000259" key="11">
    <source>
        <dbReference type="PROSITE" id="PS50011"/>
    </source>
</evidence>
<dbReference type="PROSITE" id="PS00107">
    <property type="entry name" value="PROTEIN_KINASE_ATP"/>
    <property type="match status" value="1"/>
</dbReference>